<dbReference type="EMBL" id="JAGGMS010000001">
    <property type="protein sequence ID" value="MBP2183857.1"/>
    <property type="molecule type" value="Genomic_DNA"/>
</dbReference>
<feature type="region of interest" description="Disordered" evidence="1">
    <location>
        <begin position="122"/>
        <end position="186"/>
    </location>
</feature>
<evidence type="ECO:0000313" key="3">
    <source>
        <dbReference type="Proteomes" id="UP000741013"/>
    </source>
</evidence>
<feature type="compositionally biased region" description="Low complexity" evidence="1">
    <location>
        <begin position="161"/>
        <end position="180"/>
    </location>
</feature>
<sequence length="186" mass="20782">MWCCCHCGGGSLVWVWQSLTAEHIESCRDHVRDLRSGILSHAGIRLTLRCPRPNLVLPGSSPARRARNQPPWRVLRPRVVTPLSRVSTRRGYHSRYRTRIRNGRHPVRLPRAVALAAQANRGKPTHLRIPHHDRSAPAARPADRHALRMFAGDLHPRTRRASAAISPAPSSRSRSSPSRRCGAGKA</sequence>
<organism evidence="2 3">
    <name type="scientific">Amycolatopsis magusensis</name>
    <dbReference type="NCBI Taxonomy" id="882444"/>
    <lineage>
        <taxon>Bacteria</taxon>
        <taxon>Bacillati</taxon>
        <taxon>Actinomycetota</taxon>
        <taxon>Actinomycetes</taxon>
        <taxon>Pseudonocardiales</taxon>
        <taxon>Pseudonocardiaceae</taxon>
        <taxon>Amycolatopsis</taxon>
    </lineage>
</organism>
<dbReference type="Proteomes" id="UP000741013">
    <property type="component" value="Unassembled WGS sequence"/>
</dbReference>
<comment type="caution">
    <text evidence="2">The sequence shown here is derived from an EMBL/GenBank/DDBJ whole genome shotgun (WGS) entry which is preliminary data.</text>
</comment>
<accession>A0ABS4PWR1</accession>
<proteinExistence type="predicted"/>
<feature type="compositionally biased region" description="Basic and acidic residues" evidence="1">
    <location>
        <begin position="130"/>
        <end position="146"/>
    </location>
</feature>
<name>A0ABS4PWR1_9PSEU</name>
<protein>
    <submittedName>
        <fullName evidence="2">Uncharacterized protein</fullName>
    </submittedName>
</protein>
<reference evidence="2 3" key="1">
    <citation type="submission" date="2021-03" db="EMBL/GenBank/DDBJ databases">
        <title>Sequencing the genomes of 1000 actinobacteria strains.</title>
        <authorList>
            <person name="Klenk H.-P."/>
        </authorList>
    </citation>
    <scope>NUCLEOTIDE SEQUENCE [LARGE SCALE GENOMIC DNA]</scope>
    <source>
        <strain evidence="2 3">DSM 45510</strain>
    </source>
</reference>
<gene>
    <name evidence="2" type="ORF">JOM49_005383</name>
</gene>
<evidence type="ECO:0000313" key="2">
    <source>
        <dbReference type="EMBL" id="MBP2183857.1"/>
    </source>
</evidence>
<evidence type="ECO:0000256" key="1">
    <source>
        <dbReference type="SAM" id="MobiDB-lite"/>
    </source>
</evidence>
<keyword evidence="3" id="KW-1185">Reference proteome</keyword>